<dbReference type="Proteomes" id="UP000221011">
    <property type="component" value="Chromosome"/>
</dbReference>
<dbReference type="EMBL" id="CP022685">
    <property type="protein sequence ID" value="ATL31497.1"/>
    <property type="molecule type" value="Genomic_DNA"/>
</dbReference>
<evidence type="ECO:0000313" key="2">
    <source>
        <dbReference type="Proteomes" id="UP000221011"/>
    </source>
</evidence>
<reference evidence="1 2" key="1">
    <citation type="submission" date="2017-08" db="EMBL/GenBank/DDBJ databases">
        <title>Complete Genome Sequence of Streptomyces formicae KY5, the formicamycin producer.</title>
        <authorList>
            <person name="Holmes N.A."/>
            <person name="Devine R."/>
            <person name="Qin Z."/>
            <person name="Seipke R.F."/>
            <person name="Wilkinson B."/>
            <person name="Hutchings M.I."/>
        </authorList>
    </citation>
    <scope>NUCLEOTIDE SEQUENCE [LARGE SCALE GENOMIC DNA]</scope>
    <source>
        <strain evidence="1 2">KY5</strain>
    </source>
</reference>
<organism evidence="1 2">
    <name type="scientific">Streptomyces formicae</name>
    <dbReference type="NCBI Taxonomy" id="1616117"/>
    <lineage>
        <taxon>Bacteria</taxon>
        <taxon>Bacillati</taxon>
        <taxon>Actinomycetota</taxon>
        <taxon>Actinomycetes</taxon>
        <taxon>Kitasatosporales</taxon>
        <taxon>Streptomycetaceae</taxon>
        <taxon>Streptomyces</taxon>
    </lineage>
</organism>
<keyword evidence="2" id="KW-1185">Reference proteome</keyword>
<name>A0A291QIY8_9ACTN</name>
<gene>
    <name evidence="1" type="ORF">KY5_6479</name>
</gene>
<sequence length="59" mass="6457">MDGLKPPGRTAGSFQDRRKALLGVQERLDVLNLCINCGGELLQDAVERGEEEELVFQAA</sequence>
<dbReference type="AlphaFoldDB" id="A0A291QIY8"/>
<accession>A0A291QIY8</accession>
<protein>
    <submittedName>
        <fullName evidence="1">Uncharacterized protein</fullName>
    </submittedName>
</protein>
<dbReference type="KEGG" id="sfk:KY5_6479"/>
<proteinExistence type="predicted"/>
<evidence type="ECO:0000313" key="1">
    <source>
        <dbReference type="EMBL" id="ATL31497.1"/>
    </source>
</evidence>